<evidence type="ECO:0000313" key="1">
    <source>
        <dbReference type="EMBL" id="CAH0717380.1"/>
    </source>
</evidence>
<reference evidence="1" key="1">
    <citation type="submission" date="2021-12" db="EMBL/GenBank/DDBJ databases">
        <authorList>
            <person name="Martin H S."/>
        </authorList>
    </citation>
    <scope>NUCLEOTIDE SEQUENCE</scope>
</reference>
<dbReference type="EMBL" id="OV170232">
    <property type="protein sequence ID" value="CAH0717380.1"/>
    <property type="molecule type" value="Genomic_DNA"/>
</dbReference>
<evidence type="ECO:0000313" key="2">
    <source>
        <dbReference type="Proteomes" id="UP000838878"/>
    </source>
</evidence>
<dbReference type="AlphaFoldDB" id="A0A8J9UZP2"/>
<name>A0A8J9UZP2_9NEOP</name>
<feature type="non-terminal residue" evidence="1">
    <location>
        <position position="76"/>
    </location>
</feature>
<keyword evidence="2" id="KW-1185">Reference proteome</keyword>
<proteinExistence type="predicted"/>
<protein>
    <submittedName>
        <fullName evidence="1">Uncharacterized protein</fullName>
    </submittedName>
</protein>
<dbReference type="Proteomes" id="UP000838878">
    <property type="component" value="Chromosome 12"/>
</dbReference>
<accession>A0A8J9UZP2</accession>
<sequence length="76" mass="8668">MTHDIFISNSSSTFGEKSSRSDGAYRLQRLFMLRKDKGHRKVDTTKVSIRTPANGLIYSYTAVRRYGKCDRSGECD</sequence>
<gene>
    <name evidence="1" type="ORF">BINO364_LOCUS3991</name>
</gene>
<organism evidence="1 2">
    <name type="scientific">Brenthis ino</name>
    <name type="common">lesser marbled fritillary</name>
    <dbReference type="NCBI Taxonomy" id="405034"/>
    <lineage>
        <taxon>Eukaryota</taxon>
        <taxon>Metazoa</taxon>
        <taxon>Ecdysozoa</taxon>
        <taxon>Arthropoda</taxon>
        <taxon>Hexapoda</taxon>
        <taxon>Insecta</taxon>
        <taxon>Pterygota</taxon>
        <taxon>Neoptera</taxon>
        <taxon>Endopterygota</taxon>
        <taxon>Lepidoptera</taxon>
        <taxon>Glossata</taxon>
        <taxon>Ditrysia</taxon>
        <taxon>Papilionoidea</taxon>
        <taxon>Nymphalidae</taxon>
        <taxon>Heliconiinae</taxon>
        <taxon>Argynnini</taxon>
        <taxon>Brenthis</taxon>
    </lineage>
</organism>